<name>D7FYL6_ECTSI</name>
<sequence>MGKFIGATPQQVLRVQALLKLGVTEEDVRLAAELLRPRTNNEGTKAEWLLSLSMEQMSRLKALEELGVSQDMLEEDRGRILGDLGIPRWGNPGDSMVDAERDSSTSACGPVFRKRQHIEGTAKRWGLAQPTRQKEVEVAKLEDECLSQHLRIQQLELEVAAALTQADK</sequence>
<dbReference type="Proteomes" id="UP000002630">
    <property type="component" value="Unassembled WGS sequence"/>
</dbReference>
<reference evidence="1 2" key="1">
    <citation type="journal article" date="2010" name="Nature">
        <title>The Ectocarpus genome and the independent evolution of multicellularity in brown algae.</title>
        <authorList>
            <person name="Cock J.M."/>
            <person name="Sterck L."/>
            <person name="Rouze P."/>
            <person name="Scornet D."/>
            <person name="Allen A.E."/>
            <person name="Amoutzias G."/>
            <person name="Anthouard V."/>
            <person name="Artiguenave F."/>
            <person name="Aury J.M."/>
            <person name="Badger J.H."/>
            <person name="Beszteri B."/>
            <person name="Billiau K."/>
            <person name="Bonnet E."/>
            <person name="Bothwell J.H."/>
            <person name="Bowler C."/>
            <person name="Boyen C."/>
            <person name="Brownlee C."/>
            <person name="Carrano C.J."/>
            <person name="Charrier B."/>
            <person name="Cho G.Y."/>
            <person name="Coelho S.M."/>
            <person name="Collen J."/>
            <person name="Corre E."/>
            <person name="Da Silva C."/>
            <person name="Delage L."/>
            <person name="Delaroque N."/>
            <person name="Dittami S.M."/>
            <person name="Doulbeau S."/>
            <person name="Elias M."/>
            <person name="Farnham G."/>
            <person name="Gachon C.M."/>
            <person name="Gschloessl B."/>
            <person name="Heesch S."/>
            <person name="Jabbari K."/>
            <person name="Jubin C."/>
            <person name="Kawai H."/>
            <person name="Kimura K."/>
            <person name="Kloareg B."/>
            <person name="Kupper F.C."/>
            <person name="Lang D."/>
            <person name="Le Bail A."/>
            <person name="Leblanc C."/>
            <person name="Lerouge P."/>
            <person name="Lohr M."/>
            <person name="Lopez P.J."/>
            <person name="Martens C."/>
            <person name="Maumus F."/>
            <person name="Michel G."/>
            <person name="Miranda-Saavedra D."/>
            <person name="Morales J."/>
            <person name="Moreau H."/>
            <person name="Motomura T."/>
            <person name="Nagasato C."/>
            <person name="Napoli C.A."/>
            <person name="Nelson D.R."/>
            <person name="Nyvall-Collen P."/>
            <person name="Peters A.F."/>
            <person name="Pommier C."/>
            <person name="Potin P."/>
            <person name="Poulain J."/>
            <person name="Quesneville H."/>
            <person name="Read B."/>
            <person name="Rensing S.A."/>
            <person name="Ritter A."/>
            <person name="Rousvoal S."/>
            <person name="Samanta M."/>
            <person name="Samson G."/>
            <person name="Schroeder D.C."/>
            <person name="Segurens B."/>
            <person name="Strittmatter M."/>
            <person name="Tonon T."/>
            <person name="Tregear J.W."/>
            <person name="Valentin K."/>
            <person name="von Dassow P."/>
            <person name="Yamagishi T."/>
            <person name="Van de Peer Y."/>
            <person name="Wincker P."/>
        </authorList>
    </citation>
    <scope>NUCLEOTIDE SEQUENCE [LARGE SCALE GENOMIC DNA]</scope>
    <source>
        <strain evidence="2">Ec32 / CCAP1310/4</strain>
    </source>
</reference>
<dbReference type="AlphaFoldDB" id="D7FYL6"/>
<evidence type="ECO:0000313" key="2">
    <source>
        <dbReference type="Proteomes" id="UP000002630"/>
    </source>
</evidence>
<proteinExistence type="predicted"/>
<evidence type="ECO:0000313" key="1">
    <source>
        <dbReference type="EMBL" id="CBJ32558.1"/>
    </source>
</evidence>
<dbReference type="EMBL" id="FN649760">
    <property type="protein sequence ID" value="CBJ32558.1"/>
    <property type="molecule type" value="Genomic_DNA"/>
</dbReference>
<protein>
    <submittedName>
        <fullName evidence="1">Uncharacterized protein</fullName>
    </submittedName>
</protein>
<keyword evidence="2" id="KW-1185">Reference proteome</keyword>
<dbReference type="InParanoid" id="D7FYL6"/>
<organism evidence="1 2">
    <name type="scientific">Ectocarpus siliculosus</name>
    <name type="common">Brown alga</name>
    <name type="synonym">Conferva siliculosa</name>
    <dbReference type="NCBI Taxonomy" id="2880"/>
    <lineage>
        <taxon>Eukaryota</taxon>
        <taxon>Sar</taxon>
        <taxon>Stramenopiles</taxon>
        <taxon>Ochrophyta</taxon>
        <taxon>PX clade</taxon>
        <taxon>Phaeophyceae</taxon>
        <taxon>Ectocarpales</taxon>
        <taxon>Ectocarpaceae</taxon>
        <taxon>Ectocarpus</taxon>
    </lineage>
</organism>
<gene>
    <name evidence="1" type="ORF">Esi_0347_0008</name>
</gene>
<dbReference type="OrthoDB" id="196657at2759"/>
<accession>D7FYL6</accession>